<dbReference type="InterPro" id="IPR036615">
    <property type="entry name" value="Mur_ligase_C_dom_sf"/>
</dbReference>
<dbReference type="FunFam" id="3.90.190.20:FF:000011">
    <property type="entry name" value="Folylpolyglutamate synthase"/>
    <property type="match status" value="2"/>
</dbReference>
<dbReference type="NCBIfam" id="TIGR01499">
    <property type="entry name" value="folC"/>
    <property type="match status" value="2"/>
</dbReference>
<dbReference type="FunFam" id="3.40.1190.10:FF:000008">
    <property type="entry name" value="Folylpolyglutamate synthase"/>
    <property type="match status" value="1"/>
</dbReference>
<name>A0AAW2D059_9ROSI</name>
<evidence type="ECO:0000256" key="10">
    <source>
        <dbReference type="ARBA" id="ARBA00022840"/>
    </source>
</evidence>
<dbReference type="InterPro" id="IPR036565">
    <property type="entry name" value="Mur-like_cat_sf"/>
</dbReference>
<dbReference type="GO" id="GO:0005829">
    <property type="term" value="C:cytosol"/>
    <property type="evidence" value="ECO:0007669"/>
    <property type="project" value="TreeGrafter"/>
</dbReference>
<dbReference type="PANTHER" id="PTHR11136:SF16">
    <property type="entry name" value="FOLYLPOLYGLUTAMATE SYNTHASE"/>
    <property type="match status" value="1"/>
</dbReference>
<dbReference type="GO" id="GO:0005739">
    <property type="term" value="C:mitochondrion"/>
    <property type="evidence" value="ECO:0007669"/>
    <property type="project" value="TreeGrafter"/>
</dbReference>
<dbReference type="SUPFAM" id="SSF53244">
    <property type="entry name" value="MurD-like peptide ligases, peptide-binding domain"/>
    <property type="match status" value="1"/>
</dbReference>
<dbReference type="InterPro" id="IPR013221">
    <property type="entry name" value="Mur_ligase_cen"/>
</dbReference>
<dbReference type="PROSITE" id="PS01011">
    <property type="entry name" value="FOLYLPOLYGLU_SYNT_1"/>
    <property type="match status" value="1"/>
</dbReference>
<dbReference type="PROSITE" id="PS01012">
    <property type="entry name" value="FOLYLPOLYGLU_SYNT_2"/>
    <property type="match status" value="2"/>
</dbReference>
<evidence type="ECO:0000256" key="8">
    <source>
        <dbReference type="ARBA" id="ARBA00022723"/>
    </source>
</evidence>
<evidence type="ECO:0000256" key="14">
    <source>
        <dbReference type="ARBA" id="ARBA00047493"/>
    </source>
</evidence>
<dbReference type="Pfam" id="PF08245">
    <property type="entry name" value="Mur_ligase_M"/>
    <property type="match status" value="1"/>
</dbReference>
<dbReference type="PANTHER" id="PTHR11136">
    <property type="entry name" value="FOLYLPOLYGLUTAMATE SYNTHASE-RELATED"/>
    <property type="match status" value="1"/>
</dbReference>
<evidence type="ECO:0000259" key="16">
    <source>
        <dbReference type="Pfam" id="PF08245"/>
    </source>
</evidence>
<dbReference type="Proteomes" id="UP001459277">
    <property type="component" value="Unassembled WGS sequence"/>
</dbReference>
<evidence type="ECO:0000256" key="3">
    <source>
        <dbReference type="ARBA" id="ARBA00008276"/>
    </source>
</evidence>
<evidence type="ECO:0000256" key="9">
    <source>
        <dbReference type="ARBA" id="ARBA00022741"/>
    </source>
</evidence>
<dbReference type="GO" id="GO:0006730">
    <property type="term" value="P:one-carbon metabolic process"/>
    <property type="evidence" value="ECO:0007669"/>
    <property type="project" value="UniProtKB-KW"/>
</dbReference>
<evidence type="ECO:0000256" key="4">
    <source>
        <dbReference type="ARBA" id="ARBA00013025"/>
    </source>
</evidence>
<evidence type="ECO:0000313" key="17">
    <source>
        <dbReference type="EMBL" id="KAL0003212.1"/>
    </source>
</evidence>
<keyword evidence="18" id="KW-1185">Reference proteome</keyword>
<comment type="pathway">
    <text evidence="2">Cofactor biosynthesis; tetrahydrofolylpolyglutamate biosynthesis.</text>
</comment>
<evidence type="ECO:0000313" key="18">
    <source>
        <dbReference type="Proteomes" id="UP001459277"/>
    </source>
</evidence>
<evidence type="ECO:0000256" key="15">
    <source>
        <dbReference type="SAM" id="MobiDB-lite"/>
    </source>
</evidence>
<dbReference type="Gene3D" id="3.90.190.20">
    <property type="entry name" value="Mur ligase, C-terminal domain"/>
    <property type="match status" value="1"/>
</dbReference>
<evidence type="ECO:0000256" key="12">
    <source>
        <dbReference type="ARBA" id="ARBA00030592"/>
    </source>
</evidence>
<evidence type="ECO:0000256" key="7">
    <source>
        <dbReference type="ARBA" id="ARBA00022598"/>
    </source>
</evidence>
<proteinExistence type="inferred from homology"/>
<keyword evidence="9" id="KW-0547">Nucleotide-binding</keyword>
<gene>
    <name evidence="17" type="ORF">SO802_016993</name>
</gene>
<organism evidence="17 18">
    <name type="scientific">Lithocarpus litseifolius</name>
    <dbReference type="NCBI Taxonomy" id="425828"/>
    <lineage>
        <taxon>Eukaryota</taxon>
        <taxon>Viridiplantae</taxon>
        <taxon>Streptophyta</taxon>
        <taxon>Embryophyta</taxon>
        <taxon>Tracheophyta</taxon>
        <taxon>Spermatophyta</taxon>
        <taxon>Magnoliopsida</taxon>
        <taxon>eudicotyledons</taxon>
        <taxon>Gunneridae</taxon>
        <taxon>Pentapetalae</taxon>
        <taxon>rosids</taxon>
        <taxon>fabids</taxon>
        <taxon>Fagales</taxon>
        <taxon>Fagaceae</taxon>
        <taxon>Lithocarpus</taxon>
    </lineage>
</organism>
<comment type="catalytic activity">
    <reaction evidence="14">
        <text>(6S)-5,6,7,8-tetrahydrofolyl-(gamma-L-Glu)(n) + L-glutamate + ATP = (6S)-5,6,7,8-tetrahydrofolyl-(gamma-L-Glu)(n+1) + ADP + phosphate + H(+)</text>
        <dbReference type="Rhea" id="RHEA:10580"/>
        <dbReference type="Rhea" id="RHEA-COMP:14738"/>
        <dbReference type="Rhea" id="RHEA-COMP:14740"/>
        <dbReference type="ChEBI" id="CHEBI:15378"/>
        <dbReference type="ChEBI" id="CHEBI:29985"/>
        <dbReference type="ChEBI" id="CHEBI:30616"/>
        <dbReference type="ChEBI" id="CHEBI:43474"/>
        <dbReference type="ChEBI" id="CHEBI:141005"/>
        <dbReference type="ChEBI" id="CHEBI:456216"/>
        <dbReference type="EC" id="6.3.2.17"/>
    </reaction>
</comment>
<evidence type="ECO:0000256" key="2">
    <source>
        <dbReference type="ARBA" id="ARBA00005150"/>
    </source>
</evidence>
<keyword evidence="11" id="KW-0460">Magnesium</keyword>
<dbReference type="SUPFAM" id="SSF53623">
    <property type="entry name" value="MurD-like peptide ligases, catalytic domain"/>
    <property type="match status" value="2"/>
</dbReference>
<dbReference type="GO" id="GO:0046872">
    <property type="term" value="F:metal ion binding"/>
    <property type="evidence" value="ECO:0007669"/>
    <property type="project" value="UniProtKB-KW"/>
</dbReference>
<protein>
    <recommendedName>
        <fullName evidence="5">Folylpolyglutamate synthase</fullName>
        <ecNumber evidence="4">6.3.2.17</ecNumber>
    </recommendedName>
    <alternativeName>
        <fullName evidence="13">Folylpoly-gamma-glutamate synthetase</fullName>
    </alternativeName>
    <alternativeName>
        <fullName evidence="12">Tetrahydrofolylpolyglutamate synthase</fullName>
    </alternativeName>
</protein>
<keyword evidence="6" id="KW-0554">One-carbon metabolism</keyword>
<keyword evidence="8" id="KW-0479">Metal-binding</keyword>
<keyword evidence="10" id="KW-0067">ATP-binding</keyword>
<dbReference type="InterPro" id="IPR018109">
    <property type="entry name" value="Folylpolyglutamate_synth_CS"/>
</dbReference>
<keyword evidence="7" id="KW-0436">Ligase</keyword>
<evidence type="ECO:0000256" key="6">
    <source>
        <dbReference type="ARBA" id="ARBA00022563"/>
    </source>
</evidence>
<comment type="cofactor">
    <cofactor evidence="1">
        <name>a monovalent cation</name>
        <dbReference type="ChEBI" id="CHEBI:60242"/>
    </cofactor>
</comment>
<dbReference type="Gene3D" id="3.40.1190.10">
    <property type="entry name" value="Mur-like, catalytic domain"/>
    <property type="match status" value="2"/>
</dbReference>
<feature type="domain" description="Mur ligase central" evidence="16">
    <location>
        <begin position="57"/>
        <end position="207"/>
    </location>
</feature>
<evidence type="ECO:0000256" key="1">
    <source>
        <dbReference type="ARBA" id="ARBA00001944"/>
    </source>
</evidence>
<comment type="caution">
    <text evidence="17">The sequence shown here is derived from an EMBL/GenBank/DDBJ whole genome shotgun (WGS) entry which is preliminary data.</text>
</comment>
<accession>A0AAW2D059</accession>
<dbReference type="EC" id="6.3.2.17" evidence="4"/>
<dbReference type="GO" id="GO:0005524">
    <property type="term" value="F:ATP binding"/>
    <property type="evidence" value="ECO:0007669"/>
    <property type="project" value="UniProtKB-KW"/>
</dbReference>
<dbReference type="GO" id="GO:0004326">
    <property type="term" value="F:tetrahydrofolylpolyglutamate synthase activity"/>
    <property type="evidence" value="ECO:0007669"/>
    <property type="project" value="UniProtKB-EC"/>
</dbReference>
<feature type="region of interest" description="Disordered" evidence="15">
    <location>
        <begin position="759"/>
        <end position="784"/>
    </location>
</feature>
<comment type="similarity">
    <text evidence="3">Belongs to the folylpolyglutamate synthase family.</text>
</comment>
<dbReference type="InterPro" id="IPR001645">
    <property type="entry name" value="Folylpolyglutamate_synth"/>
</dbReference>
<dbReference type="EMBL" id="JAZDWU010000005">
    <property type="protein sequence ID" value="KAL0003212.1"/>
    <property type="molecule type" value="Genomic_DNA"/>
</dbReference>
<reference evidence="17 18" key="1">
    <citation type="submission" date="2024-01" db="EMBL/GenBank/DDBJ databases">
        <title>A telomere-to-telomere, gap-free genome of sweet tea (Lithocarpus litseifolius).</title>
        <authorList>
            <person name="Zhou J."/>
        </authorList>
    </citation>
    <scope>NUCLEOTIDE SEQUENCE [LARGE SCALE GENOMIC DNA]</scope>
    <source>
        <strain evidence="17">Zhou-2022a</strain>
        <tissue evidence="17">Leaf</tissue>
    </source>
</reference>
<dbReference type="AlphaFoldDB" id="A0AAW2D059"/>
<sequence length="940" mass="104527">MEEVSSYEKALDVLSSFITLRSPADKGSKCSRFEFVFDYIKILDLEEPISKMKIIHVAGTKGKGSTCTFVESILRNCGFRTGLFTSPHLIDVRERFRIDGVDICEEKFSAHFWWCYDILKENTNEDLPMPFLFCFFTLLALKIFAAEQVDVVILEVGIGGRLDSTNLVQAPIVCGICSLGYDHVEILGHTLRQIAGEKAGIFKHGVPAFTVSQPDEAMGVLQEKASQLGVHLEVAPPLDANLLNGLKLGLEGEHQYQNAGLAVALCYTWLHRTGHLEITNLEQTSSLPESFIKGLTTANLQGRAQIVPDQHIDIESPGDLVFYLDGAHTSESMEICARWFSIAIKEDSQPQDNFRASHELVQMPPDERSRKNSIQMLLFNCMSVRDPQLLLLRLIKTCANHGVHFKKALFVPNMMAFFKFGSHALPPTDSQVDLSWQFTLQREWESLMQGNKGGDAKSTDGICEEVKDDSELSTKSCENSMVFSSLPLAIKWLRDSVKQNQSIRFQILDLEEPISKLKIIHVAGTKGKENTNDDVPMPTFFRFITLLAFKIFTAEQVDVAILEVGLGGRFDSTNVVQAPIVCGISSLGYDHMEILGNTIGEIAGEKAGIFKHGVPAFTVSQPDEAMRVLEEKASQLDVHLQVVPPLDANLLNGIKLGLEGEHQYLNAGLAVALCSTWLQRTGHLEVANLQQNSPLPEQFIKGLTTASLQGRAQIVPDQHIDIERSGDLVFYLDGAHSPESMEVCARWFSLAIKEDSQQQTLNYQPQDDTRSSNELIQRDSGGRSRKNSTQILLFNCMSVRDPQLLLPRLLKTCASHGVHFKKALLVPNISVYHKVGSHALSSTDSQVDLSWQFTIQRVWENLVQGNKGVDAQSMDAVCEEVKDDTELCVKNCANSAVFSSLPIAIKWLRDYVQQNQSVRFQVLVTGSIHLVGDVLKLAKK</sequence>
<evidence type="ECO:0000256" key="11">
    <source>
        <dbReference type="ARBA" id="ARBA00022842"/>
    </source>
</evidence>
<evidence type="ECO:0000256" key="5">
    <source>
        <dbReference type="ARBA" id="ARBA00018660"/>
    </source>
</evidence>
<evidence type="ECO:0000256" key="13">
    <source>
        <dbReference type="ARBA" id="ARBA00030876"/>
    </source>
</evidence>
<feature type="compositionally biased region" description="Basic and acidic residues" evidence="15">
    <location>
        <begin position="767"/>
        <end position="782"/>
    </location>
</feature>